<gene>
    <name evidence="3" type="ORF">SAMN05421790_104299</name>
</gene>
<proteinExistence type="predicted"/>
<dbReference type="SUPFAM" id="SSF55347">
    <property type="entry name" value="Glyceraldehyde-3-phosphate dehydrogenase-like, C-terminal domain"/>
    <property type="match status" value="1"/>
</dbReference>
<evidence type="ECO:0000259" key="1">
    <source>
        <dbReference type="Pfam" id="PF01408"/>
    </source>
</evidence>
<name>A0A1N7LNY1_9BACL</name>
<dbReference type="GO" id="GO:0000166">
    <property type="term" value="F:nucleotide binding"/>
    <property type="evidence" value="ECO:0007669"/>
    <property type="project" value="InterPro"/>
</dbReference>
<dbReference type="InterPro" id="IPR048477">
    <property type="entry name" value="YceM-like_C"/>
</dbReference>
<evidence type="ECO:0000313" key="4">
    <source>
        <dbReference type="Proteomes" id="UP000186795"/>
    </source>
</evidence>
<evidence type="ECO:0000259" key="2">
    <source>
        <dbReference type="Pfam" id="PF21378"/>
    </source>
</evidence>
<dbReference type="Pfam" id="PF21378">
    <property type="entry name" value="YceM-like_C"/>
    <property type="match status" value="1"/>
</dbReference>
<dbReference type="Pfam" id="PF01408">
    <property type="entry name" value="GFO_IDH_MocA"/>
    <property type="match status" value="1"/>
</dbReference>
<dbReference type="AlphaFoldDB" id="A0A1N7LNY1"/>
<reference evidence="4" key="1">
    <citation type="submission" date="2017-01" db="EMBL/GenBank/DDBJ databases">
        <authorList>
            <person name="Varghese N."/>
            <person name="Submissions S."/>
        </authorList>
    </citation>
    <scope>NUCLEOTIDE SEQUENCE [LARGE SCALE GENOMIC DNA]</scope>
    <source>
        <strain evidence="4">DSM 45196</strain>
    </source>
</reference>
<dbReference type="SUPFAM" id="SSF51735">
    <property type="entry name" value="NAD(P)-binding Rossmann-fold domains"/>
    <property type="match status" value="1"/>
</dbReference>
<dbReference type="InterPro" id="IPR036291">
    <property type="entry name" value="NAD(P)-bd_dom_sf"/>
</dbReference>
<evidence type="ECO:0000313" key="3">
    <source>
        <dbReference type="EMBL" id="SIS75499.1"/>
    </source>
</evidence>
<dbReference type="InterPro" id="IPR000683">
    <property type="entry name" value="Gfo/Idh/MocA-like_OxRdtase_N"/>
</dbReference>
<dbReference type="RefSeq" id="WP_076524599.1">
    <property type="nucleotide sequence ID" value="NZ_CP048103.1"/>
</dbReference>
<dbReference type="Gene3D" id="3.30.360.10">
    <property type="entry name" value="Dihydrodipicolinate Reductase, domain 2"/>
    <property type="match status" value="1"/>
</dbReference>
<dbReference type="Proteomes" id="UP000186795">
    <property type="component" value="Unassembled WGS sequence"/>
</dbReference>
<dbReference type="OrthoDB" id="9815825at2"/>
<dbReference type="Gene3D" id="3.40.50.720">
    <property type="entry name" value="NAD(P)-binding Rossmann-like Domain"/>
    <property type="match status" value="1"/>
</dbReference>
<dbReference type="PANTHER" id="PTHR43708:SF4">
    <property type="entry name" value="OXIDOREDUCTASE YCEM-RELATED"/>
    <property type="match status" value="1"/>
</dbReference>
<dbReference type="PANTHER" id="PTHR43708">
    <property type="entry name" value="CONSERVED EXPRESSED OXIDOREDUCTASE (EUROFUNG)"/>
    <property type="match status" value="1"/>
</dbReference>
<dbReference type="InterPro" id="IPR051317">
    <property type="entry name" value="Gfo/Idh/MocA_oxidoreduct"/>
</dbReference>
<organism evidence="3 4">
    <name type="scientific">Kroppenstedtia eburnea</name>
    <dbReference type="NCBI Taxonomy" id="714067"/>
    <lineage>
        <taxon>Bacteria</taxon>
        <taxon>Bacillati</taxon>
        <taxon>Bacillota</taxon>
        <taxon>Bacilli</taxon>
        <taxon>Bacillales</taxon>
        <taxon>Thermoactinomycetaceae</taxon>
        <taxon>Kroppenstedtia</taxon>
    </lineage>
</organism>
<keyword evidence="4" id="KW-1185">Reference proteome</keyword>
<feature type="domain" description="YceM-like C-terminal" evidence="2">
    <location>
        <begin position="127"/>
        <end position="246"/>
    </location>
</feature>
<dbReference type="EMBL" id="FTOD01000004">
    <property type="protein sequence ID" value="SIS75499.1"/>
    <property type="molecule type" value="Genomic_DNA"/>
</dbReference>
<accession>A0A1N7LNY1</accession>
<sequence>MERPKVGIIGLGNIAQKAYLPVLTKETDWELVGAFSPNRSKAQRICREYRIRDYTSLPDLLRDCHAVFVHTSTDSHDQVVSDSLKKGVDVYVDKPLASTVEKSRRLVELSEKTGRKLMVGFNRRFAPLYQKIKAGLHPPALIRLDKHRIRSSAHLFDFTLLDDYIHLIDTAIWLAGPASFTLHGEVKMKEDGSLLFANHIFSLSNDSSIHTAMHREAGTNMERLEAITDGKTRRVLHLETLEVEQDGEKIIHTPGAWEQVLKRRGFVDAVQHFVDSLRGDTPPFVDGREGIRAQELIEEIIQEIRKG</sequence>
<protein>
    <submittedName>
        <fullName evidence="3">Virulence factor</fullName>
    </submittedName>
</protein>
<feature type="domain" description="Gfo/Idh/MocA-like oxidoreductase N-terminal" evidence="1">
    <location>
        <begin position="5"/>
        <end position="121"/>
    </location>
</feature>